<gene>
    <name evidence="1" type="ORF">EK21DRAFT_108233</name>
</gene>
<reference evidence="1" key="1">
    <citation type="journal article" date="2020" name="Stud. Mycol.">
        <title>101 Dothideomycetes genomes: a test case for predicting lifestyles and emergence of pathogens.</title>
        <authorList>
            <person name="Haridas S."/>
            <person name="Albert R."/>
            <person name="Binder M."/>
            <person name="Bloem J."/>
            <person name="Labutti K."/>
            <person name="Salamov A."/>
            <person name="Andreopoulos B."/>
            <person name="Baker S."/>
            <person name="Barry K."/>
            <person name="Bills G."/>
            <person name="Bluhm B."/>
            <person name="Cannon C."/>
            <person name="Castanera R."/>
            <person name="Culley D."/>
            <person name="Daum C."/>
            <person name="Ezra D."/>
            <person name="Gonzalez J."/>
            <person name="Henrissat B."/>
            <person name="Kuo A."/>
            <person name="Liang C."/>
            <person name="Lipzen A."/>
            <person name="Lutzoni F."/>
            <person name="Magnuson J."/>
            <person name="Mondo S."/>
            <person name="Nolan M."/>
            <person name="Ohm R."/>
            <person name="Pangilinan J."/>
            <person name="Park H.-J."/>
            <person name="Ramirez L."/>
            <person name="Alfaro M."/>
            <person name="Sun H."/>
            <person name="Tritt A."/>
            <person name="Yoshinaga Y."/>
            <person name="Zwiers L.-H."/>
            <person name="Turgeon B."/>
            <person name="Goodwin S."/>
            <person name="Spatafora J."/>
            <person name="Crous P."/>
            <person name="Grigoriev I."/>
        </authorList>
    </citation>
    <scope>NUCLEOTIDE SEQUENCE</scope>
    <source>
        <strain evidence="1">CBS 110217</strain>
    </source>
</reference>
<dbReference type="OrthoDB" id="3684889at2759"/>
<comment type="caution">
    <text evidence="1">The sequence shown here is derived from an EMBL/GenBank/DDBJ whole genome shotgun (WGS) entry which is preliminary data.</text>
</comment>
<evidence type="ECO:0000313" key="1">
    <source>
        <dbReference type="EMBL" id="KAF2034190.1"/>
    </source>
</evidence>
<name>A0A9P4HIH9_9PLEO</name>
<protein>
    <submittedName>
        <fullName evidence="1">Uncharacterized protein</fullName>
    </submittedName>
</protein>
<dbReference type="AlphaFoldDB" id="A0A9P4HIH9"/>
<evidence type="ECO:0000313" key="2">
    <source>
        <dbReference type="Proteomes" id="UP000799777"/>
    </source>
</evidence>
<proteinExistence type="predicted"/>
<dbReference type="EMBL" id="ML978162">
    <property type="protein sequence ID" value="KAF2034190.1"/>
    <property type="molecule type" value="Genomic_DNA"/>
</dbReference>
<accession>A0A9P4HIH9</accession>
<organism evidence="1 2">
    <name type="scientific">Setomelanomma holmii</name>
    <dbReference type="NCBI Taxonomy" id="210430"/>
    <lineage>
        <taxon>Eukaryota</taxon>
        <taxon>Fungi</taxon>
        <taxon>Dikarya</taxon>
        <taxon>Ascomycota</taxon>
        <taxon>Pezizomycotina</taxon>
        <taxon>Dothideomycetes</taxon>
        <taxon>Pleosporomycetidae</taxon>
        <taxon>Pleosporales</taxon>
        <taxon>Pleosporineae</taxon>
        <taxon>Phaeosphaeriaceae</taxon>
        <taxon>Setomelanomma</taxon>
    </lineage>
</organism>
<sequence length="243" mass="28105">MRKLIESTNDKIGRSKEFLDRMKSNLGLDRNKAAEIAEGTAEYNLAVCRNVGRDIISALPQELRDMVFGYLTSKKLHIYIDRAHEQPSREEVYDEEDTKKIQCFSVVRELMDGFYRNSTFFIYPSDGSLPPAVGGVSSILYTDRFSKGTNSRQLIELDPLERHARIRLVIHNQYSWAAWYDEVQQELETLDAHMEIMFPELETLVRSGYRLTVELGNGWFNVGMAAHFSRWQGRLKEGSKIQK</sequence>
<keyword evidence="2" id="KW-1185">Reference proteome</keyword>
<dbReference type="Proteomes" id="UP000799777">
    <property type="component" value="Unassembled WGS sequence"/>
</dbReference>